<evidence type="ECO:0000313" key="2">
    <source>
        <dbReference type="EMBL" id="QGR16365.1"/>
    </source>
</evidence>
<sequence>MYITVLPLDSVLLDVIYESGEYSLVTIDKFYGVAKDKKITYITDNKVLGLLMLYELGLRKPLRIRKSMDFIFLKISMDNIFNNGEILAKKDNTSLKLISQNELNESTPIIYEWKQNCAIFTDEESKVSYMISFNSCNKKGKYEEIEVYECVNDFGKFYVAVDVINCIISQSINILNKISELVFGVRFSR</sequence>
<evidence type="ECO:0000313" key="3">
    <source>
        <dbReference type="Proteomes" id="UP000427373"/>
    </source>
</evidence>
<accession>A0A650CFB9</accession>
<evidence type="ECO:0000313" key="4">
    <source>
        <dbReference type="Proteomes" id="UP000582213"/>
    </source>
</evidence>
<dbReference type="EMBL" id="CP045484">
    <property type="protein sequence ID" value="QGR16365.1"/>
    <property type="molecule type" value="Genomic_DNA"/>
</dbReference>
<dbReference type="AlphaFoldDB" id="A0A650CFB9"/>
<organism evidence="2 3">
    <name type="scientific">Sulfurisphaera ohwakuensis</name>
    <dbReference type="NCBI Taxonomy" id="69656"/>
    <lineage>
        <taxon>Archaea</taxon>
        <taxon>Thermoproteota</taxon>
        <taxon>Thermoprotei</taxon>
        <taxon>Sulfolobales</taxon>
        <taxon>Sulfolobaceae</taxon>
        <taxon>Sulfurisphaera</taxon>
    </lineage>
</organism>
<dbReference type="EMBL" id="JACHFY010000015">
    <property type="protein sequence ID" value="MBB5254443.1"/>
    <property type="molecule type" value="Genomic_DNA"/>
</dbReference>
<dbReference type="RefSeq" id="WP_156013923.1">
    <property type="nucleotide sequence ID" value="NZ_CP045484.1"/>
</dbReference>
<dbReference type="Proteomes" id="UP000582213">
    <property type="component" value="Unassembled WGS sequence"/>
</dbReference>
<proteinExistence type="predicted"/>
<keyword evidence="3" id="KW-1185">Reference proteome</keyword>
<dbReference type="GeneID" id="42800275"/>
<reference evidence="1 4" key="2">
    <citation type="submission" date="2020-08" db="EMBL/GenBank/DDBJ databases">
        <title>Genomic Encyclopedia of Type Strains, Phase IV (KMG-IV): sequencing the most valuable type-strain genomes for metagenomic binning, comparative biology and taxonomic classification.</title>
        <authorList>
            <person name="Goeker M."/>
        </authorList>
    </citation>
    <scope>NUCLEOTIDE SEQUENCE [LARGE SCALE GENOMIC DNA]</scope>
    <source>
        <strain evidence="1 4">DSM 12421</strain>
    </source>
</reference>
<dbReference type="KEGG" id="soh:D1869_03475"/>
<dbReference type="Proteomes" id="UP000427373">
    <property type="component" value="Chromosome"/>
</dbReference>
<dbReference type="OrthoDB" id="42977at2157"/>
<evidence type="ECO:0000313" key="1">
    <source>
        <dbReference type="EMBL" id="MBB5254443.1"/>
    </source>
</evidence>
<protein>
    <submittedName>
        <fullName evidence="2">Uncharacterized protein</fullName>
    </submittedName>
</protein>
<reference evidence="2 3" key="1">
    <citation type="submission" date="2019-10" db="EMBL/GenBank/DDBJ databases">
        <title>Genome Sequences from Six Type Strain Members of the Archaeal Family Sulfolobaceae: Acidianus ambivalens, Acidianus infernus, Metallosphaera prunae, Stygiolobus azoricus, Sulfolobus metallicus, and Sulfurisphaera ohwakuensis.</title>
        <authorList>
            <person name="Counts J.A."/>
            <person name="Kelly R.M."/>
        </authorList>
    </citation>
    <scope>NUCLEOTIDE SEQUENCE [LARGE SCALE GENOMIC DNA]</scope>
    <source>
        <strain evidence="2 3">TA-1</strain>
    </source>
</reference>
<name>A0A650CFB9_SULOH</name>
<gene>
    <name evidence="2" type="ORF">D1869_03475</name>
    <name evidence="1" type="ORF">HNQ62_002217</name>
</gene>